<feature type="coiled-coil region" evidence="1">
    <location>
        <begin position="253"/>
        <end position="287"/>
    </location>
</feature>
<comment type="caution">
    <text evidence="3">The sequence shown here is derived from an EMBL/GenBank/DDBJ whole genome shotgun (WGS) entry which is preliminary data.</text>
</comment>
<dbReference type="OrthoDB" id="264536at2759"/>
<dbReference type="PANTHER" id="PTHR42180">
    <property type="entry name" value="HOMOLOGY DOMAIN-CONTAINING PROTEIN,PUTATIVE-RELATED"/>
    <property type="match status" value="1"/>
</dbReference>
<evidence type="ECO:0000313" key="4">
    <source>
        <dbReference type="Proteomes" id="UP000674318"/>
    </source>
</evidence>
<evidence type="ECO:0000256" key="2">
    <source>
        <dbReference type="SAM" id="MobiDB-lite"/>
    </source>
</evidence>
<keyword evidence="4" id="KW-1185">Reference proteome</keyword>
<evidence type="ECO:0000313" key="3">
    <source>
        <dbReference type="EMBL" id="KAG5490270.1"/>
    </source>
</evidence>
<dbReference type="EMBL" id="JAFJZO010000036">
    <property type="protein sequence ID" value="KAG5490270.1"/>
    <property type="molecule type" value="Genomic_DNA"/>
</dbReference>
<dbReference type="KEGG" id="phet:94286518"/>
<reference evidence="3 4" key="1">
    <citation type="submission" date="2021-02" db="EMBL/GenBank/DDBJ databases">
        <title>Porcisia hertigi Genome sequencing and assembly.</title>
        <authorList>
            <person name="Almutairi H."/>
            <person name="Gatherer D."/>
        </authorList>
    </citation>
    <scope>NUCLEOTIDE SEQUENCE [LARGE SCALE GENOMIC DNA]</scope>
    <source>
        <strain evidence="3 4">C119</strain>
    </source>
</reference>
<accession>A0A836I862</accession>
<feature type="region of interest" description="Disordered" evidence="2">
    <location>
        <begin position="361"/>
        <end position="380"/>
    </location>
</feature>
<organism evidence="3 4">
    <name type="scientific">Porcisia hertigi</name>
    <dbReference type="NCBI Taxonomy" id="2761500"/>
    <lineage>
        <taxon>Eukaryota</taxon>
        <taxon>Discoba</taxon>
        <taxon>Euglenozoa</taxon>
        <taxon>Kinetoplastea</taxon>
        <taxon>Metakinetoplastina</taxon>
        <taxon>Trypanosomatida</taxon>
        <taxon>Trypanosomatidae</taxon>
        <taxon>Leishmaniinae</taxon>
        <taxon>Porcisia</taxon>
    </lineage>
</organism>
<name>A0A836I862_9TRYP</name>
<keyword evidence="1" id="KW-0175">Coiled coil</keyword>
<proteinExistence type="predicted"/>
<gene>
    <name evidence="3" type="ORF">JKF63_00390</name>
</gene>
<protein>
    <submittedName>
        <fullName evidence="3">Uncharacterized protein</fullName>
    </submittedName>
</protein>
<evidence type="ECO:0000256" key="1">
    <source>
        <dbReference type="SAM" id="Coils"/>
    </source>
</evidence>
<sequence>MMAQLTGVSAMLKDAFRAQMRALLLTLSSLRSANARLQLDAEWVQHHRDTGGVGGDVTSYSSSLHAPSSLRLERECLKTACAEAQGAYKGENSAVQLALRRLSHLIDVIRNDVASLHQDRYGWEQRCQRAEAASHQTGAASHGALAGSKAQVQQTSETHAMSSDVDMAQLFRISQERCARVEQALQESQRLCSQVERVHALAFSTPAAHEMQWAGYELVELLGTHVKAPGPKSAMEEVLAEQAETIAGLRVDLRQQREARKQVEVRLRDSERQRQLLEHECAAFQDQIRSTAKRVDVQKNGSKAFSSSPTAIAMTSNPIPPVVAARSASKQAMTGDSAPGVASHRVESMPCHSGARVQDSVLHSPGSLRSPITSDDKASEAEECHRFDRTHRRYTTLLHCHASPSLSLSNSLSSSPSNVVIEEIDGPKALAEQQSFLRRCPAVSVASLIRNTRSWAAPCSTSSGSSLLLSATELERRKQEILHKYDAA</sequence>
<dbReference type="PANTHER" id="PTHR42180:SF4">
    <property type="entry name" value="CALPONIN-HOMOLOGY (CH) DOMAIN-CONTAINING PROTEIN"/>
    <property type="match status" value="1"/>
</dbReference>
<dbReference type="GeneID" id="94286518"/>
<dbReference type="RefSeq" id="XP_067752598.1">
    <property type="nucleotide sequence ID" value="XM_067896441.1"/>
</dbReference>
<dbReference type="AlphaFoldDB" id="A0A836I862"/>
<dbReference type="Proteomes" id="UP000674318">
    <property type="component" value="Unassembled WGS sequence"/>
</dbReference>